<dbReference type="PANTHER" id="PTHR12907:SF26">
    <property type="entry name" value="HIF PROLYL HYDROXYLASE, ISOFORM C"/>
    <property type="match status" value="1"/>
</dbReference>
<dbReference type="GO" id="GO:0008270">
    <property type="term" value="F:zinc ion binding"/>
    <property type="evidence" value="ECO:0007669"/>
    <property type="project" value="UniProtKB-KW"/>
</dbReference>
<dbReference type="PROSITE" id="PS50865">
    <property type="entry name" value="ZF_MYND_2"/>
    <property type="match status" value="1"/>
</dbReference>
<gene>
    <name evidence="15" type="ORF">HHI36_000458</name>
</gene>
<evidence type="ECO:0000256" key="12">
    <source>
        <dbReference type="SAM" id="MobiDB-lite"/>
    </source>
</evidence>
<keyword evidence="3 11" id="KW-0863">Zinc-finger</keyword>
<evidence type="ECO:0000256" key="6">
    <source>
        <dbReference type="ARBA" id="ARBA00022964"/>
    </source>
</evidence>
<keyword evidence="7" id="KW-0560">Oxidoreductase</keyword>
<comment type="cofactor">
    <cofactor evidence="1">
        <name>L-ascorbate</name>
        <dbReference type="ChEBI" id="CHEBI:38290"/>
    </cofactor>
</comment>
<feature type="compositionally biased region" description="Basic and acidic residues" evidence="12">
    <location>
        <begin position="44"/>
        <end position="62"/>
    </location>
</feature>
<evidence type="ECO:0000313" key="16">
    <source>
        <dbReference type="Proteomes" id="UP001516400"/>
    </source>
</evidence>
<evidence type="ECO:0000256" key="8">
    <source>
        <dbReference type="ARBA" id="ARBA00023004"/>
    </source>
</evidence>
<evidence type="ECO:0000256" key="5">
    <source>
        <dbReference type="ARBA" id="ARBA00022896"/>
    </source>
</evidence>
<dbReference type="InterPro" id="IPR051559">
    <property type="entry name" value="HIF_prolyl_hydroxylases"/>
</dbReference>
<keyword evidence="8" id="KW-0408">Iron</keyword>
<protein>
    <recommendedName>
        <fullName evidence="9">hypoxia-inducible factor-proline dioxygenase</fullName>
        <ecNumber evidence="9">1.14.11.29</ecNumber>
    </recommendedName>
</protein>
<dbReference type="AlphaFoldDB" id="A0ABD2P4U9"/>
<proteinExistence type="predicted"/>
<feature type="compositionally biased region" description="Polar residues" evidence="12">
    <location>
        <begin position="98"/>
        <end position="111"/>
    </location>
</feature>
<evidence type="ECO:0000256" key="11">
    <source>
        <dbReference type="PROSITE-ProRule" id="PRU00134"/>
    </source>
</evidence>
<comment type="catalytic activity">
    <reaction evidence="10">
        <text>L-prolyl-[hypoxia-inducible factor alpha subunit] + 2-oxoglutarate + O2 = trans-4-hydroxy-L-prolyl-[hypoxia-inducible factor alpha subunit] + succinate + CO2</text>
        <dbReference type="Rhea" id="RHEA:48400"/>
        <dbReference type="Rhea" id="RHEA-COMP:12093"/>
        <dbReference type="Rhea" id="RHEA-COMP:12094"/>
        <dbReference type="ChEBI" id="CHEBI:15379"/>
        <dbReference type="ChEBI" id="CHEBI:16526"/>
        <dbReference type="ChEBI" id="CHEBI:16810"/>
        <dbReference type="ChEBI" id="CHEBI:30031"/>
        <dbReference type="ChEBI" id="CHEBI:50342"/>
        <dbReference type="ChEBI" id="CHEBI:61965"/>
        <dbReference type="EC" id="1.14.11.29"/>
    </reaction>
</comment>
<dbReference type="SUPFAM" id="SSF144232">
    <property type="entry name" value="HIT/MYND zinc finger-like"/>
    <property type="match status" value="1"/>
</dbReference>
<keyword evidence="6" id="KW-0223">Dioxygenase</keyword>
<dbReference type="GO" id="GO:0160082">
    <property type="term" value="F:hypoxia-inducible factor-proline dioxygenase activity"/>
    <property type="evidence" value="ECO:0007669"/>
    <property type="project" value="UniProtKB-EC"/>
</dbReference>
<comment type="caution">
    <text evidence="15">The sequence shown here is derived from an EMBL/GenBank/DDBJ whole genome shotgun (WGS) entry which is preliminary data.</text>
</comment>
<dbReference type="Proteomes" id="UP001516400">
    <property type="component" value="Unassembled WGS sequence"/>
</dbReference>
<feature type="domain" description="Fe2OG dioxygenase" evidence="14">
    <location>
        <begin position="321"/>
        <end position="420"/>
    </location>
</feature>
<keyword evidence="5" id="KW-0847">Vitamin C</keyword>
<evidence type="ECO:0000256" key="4">
    <source>
        <dbReference type="ARBA" id="ARBA00022833"/>
    </source>
</evidence>
<name>A0ABD2P4U9_9CUCU</name>
<reference evidence="15 16" key="1">
    <citation type="journal article" date="2021" name="BMC Biol.">
        <title>Horizontally acquired antibacterial genes associated with adaptive radiation of ladybird beetles.</title>
        <authorList>
            <person name="Li H.S."/>
            <person name="Tang X.F."/>
            <person name="Huang Y.H."/>
            <person name="Xu Z.Y."/>
            <person name="Chen M.L."/>
            <person name="Du X.Y."/>
            <person name="Qiu B.Y."/>
            <person name="Chen P.T."/>
            <person name="Zhang W."/>
            <person name="Slipinski A."/>
            <person name="Escalona H.E."/>
            <person name="Waterhouse R.M."/>
            <person name="Zwick A."/>
            <person name="Pang H."/>
        </authorList>
    </citation>
    <scope>NUCLEOTIDE SEQUENCE [LARGE SCALE GENOMIC DNA]</scope>
    <source>
        <strain evidence="15">SYSU2018</strain>
    </source>
</reference>
<dbReference type="InterPro" id="IPR002893">
    <property type="entry name" value="Znf_MYND"/>
</dbReference>
<dbReference type="EC" id="1.14.11.29" evidence="9"/>
<organism evidence="15 16">
    <name type="scientific">Cryptolaemus montrouzieri</name>
    <dbReference type="NCBI Taxonomy" id="559131"/>
    <lineage>
        <taxon>Eukaryota</taxon>
        <taxon>Metazoa</taxon>
        <taxon>Ecdysozoa</taxon>
        <taxon>Arthropoda</taxon>
        <taxon>Hexapoda</taxon>
        <taxon>Insecta</taxon>
        <taxon>Pterygota</taxon>
        <taxon>Neoptera</taxon>
        <taxon>Endopterygota</taxon>
        <taxon>Coleoptera</taxon>
        <taxon>Polyphaga</taxon>
        <taxon>Cucujiformia</taxon>
        <taxon>Coccinelloidea</taxon>
        <taxon>Coccinellidae</taxon>
        <taxon>Scymninae</taxon>
        <taxon>Scymnini</taxon>
        <taxon>Cryptolaemus</taxon>
    </lineage>
</organism>
<feature type="compositionally biased region" description="Pro residues" evidence="12">
    <location>
        <begin position="73"/>
        <end position="89"/>
    </location>
</feature>
<evidence type="ECO:0000259" key="13">
    <source>
        <dbReference type="PROSITE" id="PS50865"/>
    </source>
</evidence>
<keyword evidence="4" id="KW-0862">Zinc</keyword>
<evidence type="ECO:0000256" key="1">
    <source>
        <dbReference type="ARBA" id="ARBA00001961"/>
    </source>
</evidence>
<evidence type="ECO:0000256" key="9">
    <source>
        <dbReference type="ARBA" id="ARBA00039004"/>
    </source>
</evidence>
<evidence type="ECO:0000259" key="14">
    <source>
        <dbReference type="PROSITE" id="PS51471"/>
    </source>
</evidence>
<evidence type="ECO:0000256" key="7">
    <source>
        <dbReference type="ARBA" id="ARBA00023002"/>
    </source>
</evidence>
<evidence type="ECO:0000256" key="10">
    <source>
        <dbReference type="ARBA" id="ARBA00049134"/>
    </source>
</evidence>
<sequence>MSSENVVSCALCGYREDLLRCSRCKLIFYCSKEHQKKHWKKHKAECEASSKKSVSTKEEPKTPTKSKLGAPSPITPPKTPVSPTAPPSTPTKYPGTPRRSTVQQNISPSTPSRSSDTFSERSSTSPGETEFTPPRTPLPLEGSSEAEILATSIENLCLSPTTLKFATQGTLKSSPRGPMPVTSQHVTPHRLQFKNFPPGNIHNTYPYLHKTDTDDMVPLVIEDLNSYGLCVLDNFCGPQLGRAALKELLCIYNKGIFQDGQLVAKSKNDAQSIRSDKIMWVDGKEPFCVNIGTLLKKIDGLIMRANKMPNNGKLGQYLINGRTKAMLAVYPGSGTHYVKHVDNPNHDGRCITAIYYLNIDWDVQKKGGLLRIFPENESNTVADIAPLFDRLLFFWSDRQNPHEVQPSYDTRYAITLWYFDATERALATEKFELEKRLRELGAIRTAPTQEQLRIMHQLRQGMILQEQHRQRFQQQKANEQKKKQQPPS</sequence>
<dbReference type="InterPro" id="IPR006620">
    <property type="entry name" value="Pro_4_hyd_alph"/>
</dbReference>
<dbReference type="GO" id="GO:0031418">
    <property type="term" value="F:L-ascorbic acid binding"/>
    <property type="evidence" value="ECO:0007669"/>
    <property type="project" value="UniProtKB-KW"/>
</dbReference>
<dbReference type="InterPro" id="IPR005123">
    <property type="entry name" value="Oxoglu/Fe-dep_dioxygenase_dom"/>
</dbReference>
<feature type="region of interest" description="Disordered" evidence="12">
    <location>
        <begin position="38"/>
        <end position="141"/>
    </location>
</feature>
<dbReference type="Pfam" id="PF01753">
    <property type="entry name" value="zf-MYND"/>
    <property type="match status" value="1"/>
</dbReference>
<evidence type="ECO:0000256" key="3">
    <source>
        <dbReference type="ARBA" id="ARBA00022771"/>
    </source>
</evidence>
<dbReference type="EMBL" id="JABFTP020000185">
    <property type="protein sequence ID" value="KAL3285940.1"/>
    <property type="molecule type" value="Genomic_DNA"/>
</dbReference>
<feature type="domain" description="MYND-type" evidence="13">
    <location>
        <begin position="9"/>
        <end position="46"/>
    </location>
</feature>
<dbReference type="Gene3D" id="6.10.140.2220">
    <property type="match status" value="1"/>
</dbReference>
<evidence type="ECO:0000256" key="2">
    <source>
        <dbReference type="ARBA" id="ARBA00022723"/>
    </source>
</evidence>
<accession>A0ABD2P4U9</accession>
<evidence type="ECO:0000313" key="15">
    <source>
        <dbReference type="EMBL" id="KAL3285940.1"/>
    </source>
</evidence>
<keyword evidence="2" id="KW-0479">Metal-binding</keyword>
<dbReference type="InterPro" id="IPR044862">
    <property type="entry name" value="Pro_4_hyd_alph_FE2OG_OXY"/>
</dbReference>
<dbReference type="PROSITE" id="PS01360">
    <property type="entry name" value="ZF_MYND_1"/>
    <property type="match status" value="1"/>
</dbReference>
<dbReference type="SMART" id="SM00702">
    <property type="entry name" value="P4Hc"/>
    <property type="match status" value="1"/>
</dbReference>
<keyword evidence="16" id="KW-1185">Reference proteome</keyword>
<feature type="compositionally biased region" description="Low complexity" evidence="12">
    <location>
        <begin position="112"/>
        <end position="125"/>
    </location>
</feature>
<dbReference type="PANTHER" id="PTHR12907">
    <property type="entry name" value="EGL NINE HOMOLOG-RELATED"/>
    <property type="match status" value="1"/>
</dbReference>
<dbReference type="Gene3D" id="2.60.120.620">
    <property type="entry name" value="q2cbj1_9rhob like domain"/>
    <property type="match status" value="1"/>
</dbReference>
<dbReference type="PROSITE" id="PS51471">
    <property type="entry name" value="FE2OG_OXY"/>
    <property type="match status" value="1"/>
</dbReference>
<dbReference type="Pfam" id="PF13640">
    <property type="entry name" value="2OG-FeII_Oxy_3"/>
    <property type="match status" value="1"/>
</dbReference>